<comment type="similarity">
    <text evidence="3 8">Belongs to the acetolactate synthase small subunit family.</text>
</comment>
<evidence type="ECO:0000256" key="8">
    <source>
        <dbReference type="RuleBase" id="RU368092"/>
    </source>
</evidence>
<comment type="subunit">
    <text evidence="4 8">Dimer of large and small chains.</text>
</comment>
<evidence type="ECO:0000256" key="2">
    <source>
        <dbReference type="ARBA" id="ARBA00005025"/>
    </source>
</evidence>
<dbReference type="Gene3D" id="3.30.70.1150">
    <property type="entry name" value="ACT-like. Chain A, domain 2"/>
    <property type="match status" value="1"/>
</dbReference>
<dbReference type="Gene3D" id="3.30.70.260">
    <property type="match status" value="1"/>
</dbReference>
<dbReference type="NCBIfam" id="NF008864">
    <property type="entry name" value="PRK11895.1"/>
    <property type="match status" value="1"/>
</dbReference>
<evidence type="ECO:0000256" key="6">
    <source>
        <dbReference type="ARBA" id="ARBA00023304"/>
    </source>
</evidence>
<evidence type="ECO:0000256" key="7">
    <source>
        <dbReference type="ARBA" id="ARBA00048670"/>
    </source>
</evidence>
<comment type="function">
    <text evidence="8">Catalyzes the conversion of 2 pyruvate molecules into acetolactate in the first common step of the biosynthetic pathway of the branched-amino acids such as leucine, isoleucine, and valine.</text>
</comment>
<dbReference type="EMBL" id="MGDB01000153">
    <property type="protein sequence ID" value="OGL38250.1"/>
    <property type="molecule type" value="Genomic_DNA"/>
</dbReference>
<dbReference type="InterPro" id="IPR027271">
    <property type="entry name" value="Acetolactate_synth/TF_NikR_C"/>
</dbReference>
<keyword evidence="8" id="KW-0808">Transferase</keyword>
<dbReference type="CDD" id="cd04878">
    <property type="entry name" value="ACT_AHAS"/>
    <property type="match status" value="1"/>
</dbReference>
<dbReference type="InterPro" id="IPR039557">
    <property type="entry name" value="AHAS_ACT"/>
</dbReference>
<evidence type="ECO:0000259" key="9">
    <source>
        <dbReference type="PROSITE" id="PS51671"/>
    </source>
</evidence>
<dbReference type="InterPro" id="IPR004789">
    <property type="entry name" value="Acetalactate_synth_ssu"/>
</dbReference>
<evidence type="ECO:0000256" key="4">
    <source>
        <dbReference type="ARBA" id="ARBA00011744"/>
    </source>
</evidence>
<dbReference type="GO" id="GO:0009097">
    <property type="term" value="P:isoleucine biosynthetic process"/>
    <property type="evidence" value="ECO:0007669"/>
    <property type="project" value="UniProtKB-UniRule"/>
</dbReference>
<dbReference type="PANTHER" id="PTHR30239">
    <property type="entry name" value="ACETOLACTATE SYNTHASE SMALL SUBUNIT"/>
    <property type="match status" value="1"/>
</dbReference>
<evidence type="ECO:0000313" key="10">
    <source>
        <dbReference type="EMBL" id="OGL38250.1"/>
    </source>
</evidence>
<dbReference type="InterPro" id="IPR054480">
    <property type="entry name" value="AHAS_small-like_ACT"/>
</dbReference>
<protein>
    <recommendedName>
        <fullName evidence="8">Acetolactate synthase small subunit</fullName>
        <shortName evidence="8">AHAS</shortName>
        <shortName evidence="8">ALS</shortName>
        <ecNumber evidence="8">2.2.1.6</ecNumber>
    </recommendedName>
    <alternativeName>
        <fullName evidence="8">Acetohydroxy-acid synthase small subunit</fullName>
    </alternativeName>
</protein>
<dbReference type="GO" id="GO:0003984">
    <property type="term" value="F:acetolactate synthase activity"/>
    <property type="evidence" value="ECO:0007669"/>
    <property type="project" value="UniProtKB-UniRule"/>
</dbReference>
<comment type="pathway">
    <text evidence="1 8">Amino-acid biosynthesis; L-isoleucine biosynthesis; L-isoleucine from 2-oxobutanoate: step 1/4.</text>
</comment>
<dbReference type="GO" id="GO:0005829">
    <property type="term" value="C:cytosol"/>
    <property type="evidence" value="ECO:0007669"/>
    <property type="project" value="TreeGrafter"/>
</dbReference>
<dbReference type="UniPathway" id="UPA00049">
    <property type="reaction ID" value="UER00059"/>
</dbReference>
<comment type="catalytic activity">
    <reaction evidence="7 8">
        <text>2 pyruvate + H(+) = (2S)-2-acetolactate + CO2</text>
        <dbReference type="Rhea" id="RHEA:25249"/>
        <dbReference type="ChEBI" id="CHEBI:15361"/>
        <dbReference type="ChEBI" id="CHEBI:15378"/>
        <dbReference type="ChEBI" id="CHEBI:16526"/>
        <dbReference type="ChEBI" id="CHEBI:58476"/>
        <dbReference type="EC" id="2.2.1.6"/>
    </reaction>
</comment>
<reference evidence="10 11" key="1">
    <citation type="journal article" date="2016" name="Nat. Commun.">
        <title>Thousands of microbial genomes shed light on interconnected biogeochemical processes in an aquifer system.</title>
        <authorList>
            <person name="Anantharaman K."/>
            <person name="Brown C.T."/>
            <person name="Hug L.A."/>
            <person name="Sharon I."/>
            <person name="Castelle C.J."/>
            <person name="Probst A.J."/>
            <person name="Thomas B.C."/>
            <person name="Singh A."/>
            <person name="Wilkins M.J."/>
            <person name="Karaoz U."/>
            <person name="Brodie E.L."/>
            <person name="Williams K.H."/>
            <person name="Hubbard S.S."/>
            <person name="Banfield J.F."/>
        </authorList>
    </citation>
    <scope>NUCLEOTIDE SEQUENCE [LARGE SCALE GENOMIC DNA]</scope>
</reference>
<dbReference type="UniPathway" id="UPA00047">
    <property type="reaction ID" value="UER00055"/>
</dbReference>
<dbReference type="FunFam" id="3.30.70.260:FF:000001">
    <property type="entry name" value="Acetolactate synthase, small subunit"/>
    <property type="match status" value="1"/>
</dbReference>
<name>A0A1F7RA81_9BACT</name>
<dbReference type="Proteomes" id="UP000178526">
    <property type="component" value="Unassembled WGS sequence"/>
</dbReference>
<dbReference type="SUPFAM" id="SSF55021">
    <property type="entry name" value="ACT-like"/>
    <property type="match status" value="2"/>
</dbReference>
<dbReference type="GO" id="GO:1990610">
    <property type="term" value="F:acetolactate synthase regulator activity"/>
    <property type="evidence" value="ECO:0007669"/>
    <property type="project" value="UniProtKB-UniRule"/>
</dbReference>
<dbReference type="AlphaFoldDB" id="A0A1F7RA81"/>
<dbReference type="EC" id="2.2.1.6" evidence="8"/>
<organism evidence="10 11">
    <name type="scientific">Candidatus Schekmanbacteria bacterium GWA2_38_11</name>
    <dbReference type="NCBI Taxonomy" id="1817876"/>
    <lineage>
        <taxon>Bacteria</taxon>
        <taxon>Candidatus Schekmaniibacteriota</taxon>
    </lineage>
</organism>
<sequence>MKTHTLSILVRNHPGVLSHIAGLFARRAYNIESIAAGVTEKPDVTRITIVVAGDEDVLEQVTKQVRKLVDVIKVVDLKYSESITRELAIITVKANKDTRSEIIEIGDVFKGTVVDITDSTITIQVAGNERQIKGVIKLLSHFGIEEMARTGLIALPYKSGR</sequence>
<evidence type="ECO:0000313" key="11">
    <source>
        <dbReference type="Proteomes" id="UP000178526"/>
    </source>
</evidence>
<feature type="domain" description="ACT" evidence="9">
    <location>
        <begin position="5"/>
        <end position="82"/>
    </location>
</feature>
<keyword evidence="5 8" id="KW-0028">Amino-acid biosynthesis</keyword>
<proteinExistence type="inferred from homology"/>
<evidence type="ECO:0000256" key="1">
    <source>
        <dbReference type="ARBA" id="ARBA00004974"/>
    </source>
</evidence>
<dbReference type="PROSITE" id="PS51671">
    <property type="entry name" value="ACT"/>
    <property type="match status" value="1"/>
</dbReference>
<accession>A0A1F7RA81</accession>
<dbReference type="PANTHER" id="PTHR30239:SF0">
    <property type="entry name" value="ACETOLACTATE SYNTHASE SMALL SUBUNIT 1, CHLOROPLASTIC"/>
    <property type="match status" value="1"/>
</dbReference>
<dbReference type="GO" id="GO:0009099">
    <property type="term" value="P:L-valine biosynthetic process"/>
    <property type="evidence" value="ECO:0007669"/>
    <property type="project" value="UniProtKB-UniRule"/>
</dbReference>
<comment type="caution">
    <text evidence="10">The sequence shown here is derived from an EMBL/GenBank/DDBJ whole genome shotgun (WGS) entry which is preliminary data.</text>
</comment>
<dbReference type="InterPro" id="IPR002912">
    <property type="entry name" value="ACT_dom"/>
</dbReference>
<dbReference type="InterPro" id="IPR019455">
    <property type="entry name" value="Acetolactate_synth_ssu_C"/>
</dbReference>
<evidence type="ECO:0000256" key="3">
    <source>
        <dbReference type="ARBA" id="ARBA00006341"/>
    </source>
</evidence>
<keyword evidence="6 8" id="KW-0100">Branched-chain amino acid biosynthesis</keyword>
<dbReference type="NCBIfam" id="TIGR00119">
    <property type="entry name" value="acolac_sm"/>
    <property type="match status" value="1"/>
</dbReference>
<evidence type="ECO:0000256" key="5">
    <source>
        <dbReference type="ARBA" id="ARBA00022605"/>
    </source>
</evidence>
<dbReference type="InterPro" id="IPR045865">
    <property type="entry name" value="ACT-like_dom_sf"/>
</dbReference>
<comment type="pathway">
    <text evidence="2 8">Amino-acid biosynthesis; L-valine biosynthesis; L-valine from pyruvate: step 1/4.</text>
</comment>
<dbReference type="Pfam" id="PF10369">
    <property type="entry name" value="ALS_ss_C"/>
    <property type="match status" value="1"/>
</dbReference>
<dbReference type="Pfam" id="PF22629">
    <property type="entry name" value="ACT_AHAS_ss"/>
    <property type="match status" value="1"/>
</dbReference>
<gene>
    <name evidence="10" type="ORF">A2042_06240</name>
</gene>